<keyword evidence="1" id="KW-1133">Transmembrane helix</keyword>
<evidence type="ECO:0000313" key="3">
    <source>
        <dbReference type="Proteomes" id="UP000471753"/>
    </source>
</evidence>
<dbReference type="RefSeq" id="WP_164012487.1">
    <property type="nucleotide sequence ID" value="NZ_WUFT01000012.1"/>
</dbReference>
<comment type="caution">
    <text evidence="2">The sequence shown here is derived from an EMBL/GenBank/DDBJ whole genome shotgun (WGS) entry which is preliminary data.</text>
</comment>
<protein>
    <submittedName>
        <fullName evidence="2">DUF1772 domain-containing protein</fullName>
    </submittedName>
</protein>
<organism evidence="2 3">
    <name type="scientific">Rhizobium phaseoli</name>
    <dbReference type="NCBI Taxonomy" id="396"/>
    <lineage>
        <taxon>Bacteria</taxon>
        <taxon>Pseudomonadati</taxon>
        <taxon>Pseudomonadota</taxon>
        <taxon>Alphaproteobacteria</taxon>
        <taxon>Hyphomicrobiales</taxon>
        <taxon>Rhizobiaceae</taxon>
        <taxon>Rhizobium/Agrobacterium group</taxon>
        <taxon>Rhizobium</taxon>
    </lineage>
</organism>
<feature type="transmembrane region" description="Helical" evidence="1">
    <location>
        <begin position="51"/>
        <end position="75"/>
    </location>
</feature>
<name>A0A7K3UGC3_9HYPH</name>
<dbReference type="Pfam" id="PF08592">
    <property type="entry name" value="Anthrone_oxy"/>
    <property type="match status" value="1"/>
</dbReference>
<dbReference type="EMBL" id="WUFT01000012">
    <property type="protein sequence ID" value="NEJ72716.1"/>
    <property type="molecule type" value="Genomic_DNA"/>
</dbReference>
<feature type="transmembrane region" description="Helical" evidence="1">
    <location>
        <begin position="121"/>
        <end position="148"/>
    </location>
</feature>
<gene>
    <name evidence="2" type="ORF">GR197_19605</name>
</gene>
<feature type="transmembrane region" description="Helical" evidence="1">
    <location>
        <begin position="82"/>
        <end position="101"/>
    </location>
</feature>
<sequence length="153" mass="16620">MTLRLIFNILAVCGTCIFTGVLLTIGLTLGSHWKSLPPAEFLDGFAKNLRFIGRTLPVCLTAMLLGLVGSLWLGWSNPEQRYLWGVALVCIVGHLVITSIYNGPMNSQFASKSIPPDRVAAALNTWLTFHAVRTMLGLVASVIAVLAVTRYTC</sequence>
<dbReference type="AlphaFoldDB" id="A0A7K3UGC3"/>
<reference evidence="2 3" key="1">
    <citation type="submission" date="2019-12" db="EMBL/GenBank/DDBJ databases">
        <title>Rhizobium genotypes associated with high levels of biological nitrogen fixation by grain legumes in a temperate-maritime cropping system.</title>
        <authorList>
            <person name="Maluk M."/>
            <person name="Francesc Ferrando Molina F."/>
            <person name="Lopez Del Egido L."/>
            <person name="Lafos M."/>
            <person name="Langarica-Fuentes A."/>
            <person name="Gebre Yohannes G."/>
            <person name="Young M.W."/>
            <person name="Martin P."/>
            <person name="Gantlett R."/>
            <person name="Kenicer G."/>
            <person name="Hawes C."/>
            <person name="Begg G.S."/>
            <person name="Quilliam R.S."/>
            <person name="Squire G.R."/>
            <person name="Poole P.S."/>
            <person name="Young P.W."/>
            <person name="Iannetta P.M."/>
            <person name="James E.K."/>
        </authorList>
    </citation>
    <scope>NUCLEOTIDE SEQUENCE [LARGE SCALE GENOMIC DNA]</scope>
    <source>
        <strain evidence="2 3">JHI366</strain>
    </source>
</reference>
<dbReference type="InterPro" id="IPR013901">
    <property type="entry name" value="Anthrone_oxy"/>
</dbReference>
<dbReference type="Proteomes" id="UP000471753">
    <property type="component" value="Unassembled WGS sequence"/>
</dbReference>
<evidence type="ECO:0000313" key="2">
    <source>
        <dbReference type="EMBL" id="NEJ72716.1"/>
    </source>
</evidence>
<keyword evidence="1" id="KW-0472">Membrane</keyword>
<proteinExistence type="predicted"/>
<evidence type="ECO:0000256" key="1">
    <source>
        <dbReference type="SAM" id="Phobius"/>
    </source>
</evidence>
<feature type="transmembrane region" description="Helical" evidence="1">
    <location>
        <begin position="7"/>
        <end position="31"/>
    </location>
</feature>
<keyword evidence="1" id="KW-0812">Transmembrane</keyword>
<accession>A0A7K3UGC3</accession>